<evidence type="ECO:0000256" key="8">
    <source>
        <dbReference type="ARBA" id="ARBA00023004"/>
    </source>
</evidence>
<evidence type="ECO:0000256" key="2">
    <source>
        <dbReference type="ARBA" id="ARBA00003234"/>
    </source>
</evidence>
<dbReference type="InterPro" id="IPR005839">
    <property type="entry name" value="Methylthiotransferase"/>
</dbReference>
<dbReference type="FunFam" id="3.80.30.20:FF:000001">
    <property type="entry name" value="tRNA-2-methylthio-N(6)-dimethylallyladenosine synthase 2"/>
    <property type="match status" value="1"/>
</dbReference>
<dbReference type="SFLD" id="SFLDG01082">
    <property type="entry name" value="B12-binding_domain_containing"/>
    <property type="match status" value="1"/>
</dbReference>
<dbReference type="InterPro" id="IPR007197">
    <property type="entry name" value="rSAM"/>
</dbReference>
<accession>A0A1I1E584</accession>
<dbReference type="Pfam" id="PF04055">
    <property type="entry name" value="Radical_SAM"/>
    <property type="match status" value="1"/>
</dbReference>
<evidence type="ECO:0000259" key="15">
    <source>
        <dbReference type="PROSITE" id="PS51918"/>
    </source>
</evidence>
<evidence type="ECO:0000256" key="12">
    <source>
        <dbReference type="ARBA" id="ARBA00080698"/>
    </source>
</evidence>
<evidence type="ECO:0000256" key="11">
    <source>
        <dbReference type="ARBA" id="ARBA00068570"/>
    </source>
</evidence>
<dbReference type="Gene3D" id="3.80.30.20">
    <property type="entry name" value="tm_1862 like domain"/>
    <property type="match status" value="1"/>
</dbReference>
<dbReference type="PROSITE" id="PS51918">
    <property type="entry name" value="RADICAL_SAM"/>
    <property type="match status" value="1"/>
</dbReference>
<dbReference type="PANTHER" id="PTHR43020:SF2">
    <property type="entry name" value="MITOCHONDRIAL TRNA METHYLTHIOTRANSFERASE CDK5RAP1"/>
    <property type="match status" value="1"/>
</dbReference>
<dbReference type="OrthoDB" id="9805215at2"/>
<dbReference type="RefSeq" id="WP_092318974.1">
    <property type="nucleotide sequence ID" value="NZ_FOKY01000005.1"/>
</dbReference>
<dbReference type="InterPro" id="IPR038135">
    <property type="entry name" value="Methylthiotransferase_N_sf"/>
</dbReference>
<keyword evidence="17" id="KW-1185">Reference proteome</keyword>
<dbReference type="Gene3D" id="3.40.50.12160">
    <property type="entry name" value="Methylthiotransferase, N-terminal domain"/>
    <property type="match status" value="1"/>
</dbReference>
<dbReference type="CDD" id="cd01335">
    <property type="entry name" value="Radical_SAM"/>
    <property type="match status" value="1"/>
</dbReference>
<dbReference type="GO" id="GO:0046872">
    <property type="term" value="F:metal ion binding"/>
    <property type="evidence" value="ECO:0007669"/>
    <property type="project" value="UniProtKB-KW"/>
</dbReference>
<dbReference type="SMART" id="SM00729">
    <property type="entry name" value="Elp3"/>
    <property type="match status" value="1"/>
</dbReference>
<dbReference type="PANTHER" id="PTHR43020">
    <property type="entry name" value="CDK5 REGULATORY SUBUNIT-ASSOCIATED PROTEIN 1"/>
    <property type="match status" value="1"/>
</dbReference>
<dbReference type="NCBIfam" id="TIGR01574">
    <property type="entry name" value="miaB-methiolase"/>
    <property type="match status" value="1"/>
</dbReference>
<dbReference type="AlphaFoldDB" id="A0A1I1E584"/>
<dbReference type="GO" id="GO:0035597">
    <property type="term" value="F:tRNA-2-methylthio-N(6)-dimethylallyladenosine(37) synthase activity"/>
    <property type="evidence" value="ECO:0007669"/>
    <property type="project" value="UniProtKB-EC"/>
</dbReference>
<keyword evidence="3" id="KW-0004">4Fe-4S</keyword>
<keyword evidence="4" id="KW-0963">Cytoplasm</keyword>
<dbReference type="Proteomes" id="UP000240042">
    <property type="component" value="Unassembled WGS sequence"/>
</dbReference>
<reference evidence="17" key="1">
    <citation type="submission" date="2016-10" db="EMBL/GenBank/DDBJ databases">
        <authorList>
            <person name="Varghese N."/>
            <person name="Submissions S."/>
        </authorList>
    </citation>
    <scope>NUCLEOTIDE SEQUENCE [LARGE SCALE GENOMIC DNA]</scope>
    <source>
        <strain evidence="17">ATCC 43811</strain>
    </source>
</reference>
<evidence type="ECO:0000256" key="7">
    <source>
        <dbReference type="ARBA" id="ARBA00022723"/>
    </source>
</evidence>
<keyword evidence="7" id="KW-0479">Metal-binding</keyword>
<proteinExistence type="predicted"/>
<sequence>MANIYFETYGCQMNLSEASSLSDKAKARGHKIVDNPENAHFVIINTCSVRLTAEERIEGRLGFYRALNRSLDHDLKVILMGCMSENIGLDVQKRFADIVSIVWGTYNKDAVIDYLDDLDARTESLGFGAAYSFMPATPSKEFPFKAFLPVSHGCNKHCSYCIVPHVRGLEQNRPFQDIVDNAKKLAADGVIELCLLGQTIDTYCYENKRLPDLLEAVASQAGIQRITFLTAHPKEFLYETVELMNAYPNIMPYLHLPFQAGSNRVLRLMKRGYTRELYLEKIARIREIRPDIILSTDIIVGFPSETEQEFEETMDLFTEIRFNEAFMYRYNTRPNTPAEHFEGQVPEKEKLRRLDILVKKHRQILAEELLKHQGCEYTILFDRESKYSLKSESGIKQYVGRTHNNLMCATLSAWDLIGKLARVRIQETRGAITIGELV</sequence>
<keyword evidence="9" id="KW-0411">Iron-sulfur</keyword>
<organism evidence="16 17">
    <name type="scientific">Brevinema andersonii</name>
    <dbReference type="NCBI Taxonomy" id="34097"/>
    <lineage>
        <taxon>Bacteria</taxon>
        <taxon>Pseudomonadati</taxon>
        <taxon>Spirochaetota</taxon>
        <taxon>Spirochaetia</taxon>
        <taxon>Brevinematales</taxon>
        <taxon>Brevinemataceae</taxon>
        <taxon>Brevinema</taxon>
    </lineage>
</organism>
<dbReference type="InterPro" id="IPR058240">
    <property type="entry name" value="rSAM_sf"/>
</dbReference>
<dbReference type="EMBL" id="FOKY01000005">
    <property type="protein sequence ID" value="SFB80023.1"/>
    <property type="molecule type" value="Genomic_DNA"/>
</dbReference>
<evidence type="ECO:0000256" key="10">
    <source>
        <dbReference type="ARBA" id="ARBA00033765"/>
    </source>
</evidence>
<evidence type="ECO:0000259" key="14">
    <source>
        <dbReference type="PROSITE" id="PS51449"/>
    </source>
</evidence>
<dbReference type="InterPro" id="IPR013848">
    <property type="entry name" value="Methylthiotransferase_N"/>
</dbReference>
<feature type="domain" description="MTTase N-terminal" evidence="14">
    <location>
        <begin position="2"/>
        <end position="120"/>
    </location>
</feature>
<evidence type="ECO:0000256" key="13">
    <source>
        <dbReference type="ARBA" id="ARBA00081141"/>
    </source>
</evidence>
<evidence type="ECO:0000256" key="5">
    <source>
        <dbReference type="ARBA" id="ARBA00022679"/>
    </source>
</evidence>
<name>A0A1I1E584_BREAD</name>
<evidence type="ECO:0000256" key="1">
    <source>
        <dbReference type="ARBA" id="ARBA00001966"/>
    </source>
</evidence>
<protein>
    <recommendedName>
        <fullName evidence="11">tRNA-2-methylthio-N(6)-dimethylallyladenosine synthase</fullName>
        <ecNumber evidence="10">2.8.4.3</ecNumber>
    </recommendedName>
    <alternativeName>
        <fullName evidence="13">(Dimethylallyl)adenosine tRNA methylthiotransferase MiaB</fullName>
    </alternativeName>
    <alternativeName>
        <fullName evidence="12">tRNA-i(6)A37 methylthiotransferase</fullName>
    </alternativeName>
</protein>
<dbReference type="InterPro" id="IPR006638">
    <property type="entry name" value="Elp3/MiaA/NifB-like_rSAM"/>
</dbReference>
<dbReference type="GO" id="GO:0051539">
    <property type="term" value="F:4 iron, 4 sulfur cluster binding"/>
    <property type="evidence" value="ECO:0007669"/>
    <property type="project" value="UniProtKB-KW"/>
</dbReference>
<dbReference type="GO" id="GO:0005829">
    <property type="term" value="C:cytosol"/>
    <property type="evidence" value="ECO:0007669"/>
    <property type="project" value="TreeGrafter"/>
</dbReference>
<dbReference type="Pfam" id="PF00919">
    <property type="entry name" value="UPF0004"/>
    <property type="match status" value="1"/>
</dbReference>
<evidence type="ECO:0000256" key="9">
    <source>
        <dbReference type="ARBA" id="ARBA00023014"/>
    </source>
</evidence>
<comment type="function">
    <text evidence="2">Catalyzes the methylthiolation of N6-(dimethylallyl)adenosine (i(6)A), leading to the formation of 2-methylthio-N6-(dimethylallyl)adenosine (ms(2)i(6)A) at position 37 in tRNAs that read codons beginning with uridine.</text>
</comment>
<dbReference type="PROSITE" id="PS51449">
    <property type="entry name" value="MTTASE_N"/>
    <property type="match status" value="1"/>
</dbReference>
<evidence type="ECO:0000256" key="3">
    <source>
        <dbReference type="ARBA" id="ARBA00022485"/>
    </source>
</evidence>
<feature type="domain" description="Radical SAM core" evidence="15">
    <location>
        <begin position="140"/>
        <end position="367"/>
    </location>
</feature>
<evidence type="ECO:0000256" key="6">
    <source>
        <dbReference type="ARBA" id="ARBA00022691"/>
    </source>
</evidence>
<evidence type="ECO:0000313" key="17">
    <source>
        <dbReference type="Proteomes" id="UP000240042"/>
    </source>
</evidence>
<comment type="cofactor">
    <cofactor evidence="1">
        <name>[4Fe-4S] cluster</name>
        <dbReference type="ChEBI" id="CHEBI:49883"/>
    </cofactor>
</comment>
<keyword evidence="5" id="KW-0808">Transferase</keyword>
<dbReference type="NCBIfam" id="TIGR00089">
    <property type="entry name" value="MiaB/RimO family radical SAM methylthiotransferase"/>
    <property type="match status" value="1"/>
</dbReference>
<dbReference type="SFLD" id="SFLDG01061">
    <property type="entry name" value="methylthiotransferase"/>
    <property type="match status" value="1"/>
</dbReference>
<dbReference type="SUPFAM" id="SSF102114">
    <property type="entry name" value="Radical SAM enzymes"/>
    <property type="match status" value="1"/>
</dbReference>
<evidence type="ECO:0000256" key="4">
    <source>
        <dbReference type="ARBA" id="ARBA00022490"/>
    </source>
</evidence>
<evidence type="ECO:0000313" key="16">
    <source>
        <dbReference type="EMBL" id="SFB80023.1"/>
    </source>
</evidence>
<dbReference type="FunFam" id="3.40.50.12160:FF:000003">
    <property type="entry name" value="CDK5 regulatory subunit-associated protein 1"/>
    <property type="match status" value="1"/>
</dbReference>
<dbReference type="InterPro" id="IPR020612">
    <property type="entry name" value="Methylthiotransferase_CS"/>
</dbReference>
<dbReference type="PROSITE" id="PS01278">
    <property type="entry name" value="MTTASE_RADICAL"/>
    <property type="match status" value="1"/>
</dbReference>
<dbReference type="STRING" id="34097.SAMN02745150_00853"/>
<dbReference type="EC" id="2.8.4.3" evidence="10"/>
<keyword evidence="8" id="KW-0408">Iron</keyword>
<dbReference type="InterPro" id="IPR023404">
    <property type="entry name" value="rSAM_horseshoe"/>
</dbReference>
<keyword evidence="6" id="KW-0949">S-adenosyl-L-methionine</keyword>
<dbReference type="SFLD" id="SFLDS00029">
    <property type="entry name" value="Radical_SAM"/>
    <property type="match status" value="1"/>
</dbReference>
<gene>
    <name evidence="16" type="ORF">SAMN02745150_00853</name>
</gene>